<sequence length="183" mass="20032">MTSPTTQEDKGKKKDIDLDFLWMQPYSYGALLAVFYPISLGFPHSNADTLIDPLVYMDAVDAAKYRGISFSMDDIILEVQRHLHTLSSSPNIVRWRAPSSSWFKLNTDDSSFGNPGLAEATGIIGDLAGHVHLPYQVALGTWTSKLTAIWRGLELAFTHGLAPLVVEVHATAVISLLQSCISG</sequence>
<dbReference type="GO" id="GO:0004523">
    <property type="term" value="F:RNA-DNA hybrid ribonuclease activity"/>
    <property type="evidence" value="ECO:0007669"/>
    <property type="project" value="InterPro"/>
</dbReference>
<evidence type="ECO:0000259" key="1">
    <source>
        <dbReference type="Pfam" id="PF13456"/>
    </source>
</evidence>
<accession>A0AAW2MSF9</accession>
<dbReference type="Pfam" id="PF13456">
    <property type="entry name" value="RVT_3"/>
    <property type="match status" value="1"/>
</dbReference>
<dbReference type="InterPro" id="IPR012337">
    <property type="entry name" value="RNaseH-like_sf"/>
</dbReference>
<comment type="caution">
    <text evidence="2">The sequence shown here is derived from an EMBL/GenBank/DDBJ whole genome shotgun (WGS) entry which is preliminary data.</text>
</comment>
<dbReference type="InterPro" id="IPR002156">
    <property type="entry name" value="RNaseH_domain"/>
</dbReference>
<protein>
    <recommendedName>
        <fullName evidence="1">RNase H type-1 domain-containing protein</fullName>
    </recommendedName>
</protein>
<dbReference type="PANTHER" id="PTHR47723:SF19">
    <property type="entry name" value="POLYNUCLEOTIDYL TRANSFERASE, RIBONUCLEASE H-LIKE SUPERFAMILY PROTEIN"/>
    <property type="match status" value="1"/>
</dbReference>
<dbReference type="GO" id="GO:0003676">
    <property type="term" value="F:nucleic acid binding"/>
    <property type="evidence" value="ECO:0007669"/>
    <property type="project" value="InterPro"/>
</dbReference>
<reference evidence="2" key="1">
    <citation type="submission" date="2020-06" db="EMBL/GenBank/DDBJ databases">
        <authorList>
            <person name="Li T."/>
            <person name="Hu X."/>
            <person name="Zhang T."/>
            <person name="Song X."/>
            <person name="Zhang H."/>
            <person name="Dai N."/>
            <person name="Sheng W."/>
            <person name="Hou X."/>
            <person name="Wei L."/>
        </authorList>
    </citation>
    <scope>NUCLEOTIDE SEQUENCE</scope>
    <source>
        <strain evidence="2">G01</strain>
        <tissue evidence="2">Leaf</tissue>
    </source>
</reference>
<dbReference type="SUPFAM" id="SSF53098">
    <property type="entry name" value="Ribonuclease H-like"/>
    <property type="match status" value="1"/>
</dbReference>
<organism evidence="2">
    <name type="scientific">Sesamum angustifolium</name>
    <dbReference type="NCBI Taxonomy" id="2727405"/>
    <lineage>
        <taxon>Eukaryota</taxon>
        <taxon>Viridiplantae</taxon>
        <taxon>Streptophyta</taxon>
        <taxon>Embryophyta</taxon>
        <taxon>Tracheophyta</taxon>
        <taxon>Spermatophyta</taxon>
        <taxon>Magnoliopsida</taxon>
        <taxon>eudicotyledons</taxon>
        <taxon>Gunneridae</taxon>
        <taxon>Pentapetalae</taxon>
        <taxon>asterids</taxon>
        <taxon>lamiids</taxon>
        <taxon>Lamiales</taxon>
        <taxon>Pedaliaceae</taxon>
        <taxon>Sesamum</taxon>
    </lineage>
</organism>
<feature type="domain" description="RNase H type-1" evidence="1">
    <location>
        <begin position="114"/>
        <end position="178"/>
    </location>
</feature>
<dbReference type="InterPro" id="IPR053151">
    <property type="entry name" value="RNase_H-like"/>
</dbReference>
<proteinExistence type="predicted"/>
<gene>
    <name evidence="2" type="ORF">Sangu_1567700</name>
</gene>
<reference evidence="2" key="2">
    <citation type="journal article" date="2024" name="Plant">
        <title>Genomic evolution and insights into agronomic trait innovations of Sesamum species.</title>
        <authorList>
            <person name="Miao H."/>
            <person name="Wang L."/>
            <person name="Qu L."/>
            <person name="Liu H."/>
            <person name="Sun Y."/>
            <person name="Le M."/>
            <person name="Wang Q."/>
            <person name="Wei S."/>
            <person name="Zheng Y."/>
            <person name="Lin W."/>
            <person name="Duan Y."/>
            <person name="Cao H."/>
            <person name="Xiong S."/>
            <person name="Wang X."/>
            <person name="Wei L."/>
            <person name="Li C."/>
            <person name="Ma Q."/>
            <person name="Ju M."/>
            <person name="Zhao R."/>
            <person name="Li G."/>
            <person name="Mu C."/>
            <person name="Tian Q."/>
            <person name="Mei H."/>
            <person name="Zhang T."/>
            <person name="Gao T."/>
            <person name="Zhang H."/>
        </authorList>
    </citation>
    <scope>NUCLEOTIDE SEQUENCE</scope>
    <source>
        <strain evidence="2">G01</strain>
    </source>
</reference>
<dbReference type="PANTHER" id="PTHR47723">
    <property type="entry name" value="OS05G0353850 PROTEIN"/>
    <property type="match status" value="1"/>
</dbReference>
<name>A0AAW2MSF9_9LAMI</name>
<evidence type="ECO:0000313" key="2">
    <source>
        <dbReference type="EMBL" id="KAL0334115.1"/>
    </source>
</evidence>
<dbReference type="EMBL" id="JACGWK010000009">
    <property type="protein sequence ID" value="KAL0334115.1"/>
    <property type="molecule type" value="Genomic_DNA"/>
</dbReference>
<dbReference type="AlphaFoldDB" id="A0AAW2MSF9"/>